<protein>
    <submittedName>
        <fullName evidence="1">Glycerate kinase</fullName>
    </submittedName>
</protein>
<comment type="caution">
    <text evidence="1">The sequence shown here is derived from an EMBL/GenBank/DDBJ whole genome shotgun (WGS) entry which is preliminary data.</text>
</comment>
<accession>A0A4U3ADF0</accession>
<dbReference type="InterPro" id="IPR036129">
    <property type="entry name" value="Glycerate_kinase_sf"/>
</dbReference>
<dbReference type="PANTHER" id="PTHR21599">
    <property type="entry name" value="GLYCERATE KINASE"/>
    <property type="match status" value="1"/>
</dbReference>
<dbReference type="AlphaFoldDB" id="A0A4U3ADF0"/>
<feature type="non-terminal residue" evidence="1">
    <location>
        <position position="159"/>
    </location>
</feature>
<gene>
    <name evidence="1" type="ORF">FC699_30275</name>
</gene>
<dbReference type="Pfam" id="PF02595">
    <property type="entry name" value="Gly_kinase"/>
    <property type="match status" value="1"/>
</dbReference>
<dbReference type="SUPFAM" id="SSF110738">
    <property type="entry name" value="Glycerate kinase I"/>
    <property type="match status" value="1"/>
</dbReference>
<dbReference type="EMBL" id="SZON01002549">
    <property type="protein sequence ID" value="TKI85927.1"/>
    <property type="molecule type" value="Genomic_DNA"/>
</dbReference>
<dbReference type="NCBIfam" id="TIGR00045">
    <property type="entry name" value="glycerate kinase"/>
    <property type="match status" value="1"/>
</dbReference>
<evidence type="ECO:0000313" key="1">
    <source>
        <dbReference type="EMBL" id="TKI85927.1"/>
    </source>
</evidence>
<keyword evidence="1" id="KW-0418">Kinase</keyword>
<name>A0A4U3ADF0_9BACI</name>
<sequence>MRILVVPSGFKESLGAKEAADVMKEGILKVMPLATVETLPMVDGGEGFTEAIINITGGKMYNVQVTGPVGDEIQSYFGIFETRNGERTAVIEMAAAAGLRLVPRDLRDPRKTTTHGVGQLIELALNKGVDRILIGCGDSGTSDGGAGMAEALGVKFLNE</sequence>
<dbReference type="GO" id="GO:0008887">
    <property type="term" value="F:glycerate kinase activity"/>
    <property type="evidence" value="ECO:0007669"/>
    <property type="project" value="InterPro"/>
</dbReference>
<evidence type="ECO:0000313" key="2">
    <source>
        <dbReference type="Proteomes" id="UP000305222"/>
    </source>
</evidence>
<dbReference type="PANTHER" id="PTHR21599:SF0">
    <property type="entry name" value="GLYCERATE KINASE"/>
    <property type="match status" value="1"/>
</dbReference>
<dbReference type="InterPro" id="IPR004381">
    <property type="entry name" value="Glycerate_kinase"/>
</dbReference>
<dbReference type="Proteomes" id="UP000305222">
    <property type="component" value="Unassembled WGS sequence"/>
</dbReference>
<reference evidence="1 2" key="1">
    <citation type="journal article" date="2019" name="Environ. Microbiol.">
        <title>An active ?-lactamase is a part of an orchestrated cell wall stress resistance network of Bacillus subtilis and related rhizosphere species.</title>
        <authorList>
            <person name="Bucher T."/>
            <person name="Keren-Paz A."/>
            <person name="Hausser J."/>
            <person name="Olender T."/>
            <person name="Cytryn E."/>
            <person name="Kolodkin-Gal I."/>
        </authorList>
    </citation>
    <scope>NUCLEOTIDE SEQUENCE [LARGE SCALE GENOMIC DNA]</scope>
    <source>
        <strain evidence="1 2">I5</strain>
    </source>
</reference>
<proteinExistence type="predicted"/>
<keyword evidence="1" id="KW-0808">Transferase</keyword>
<dbReference type="GO" id="GO:0031388">
    <property type="term" value="P:organic acid phosphorylation"/>
    <property type="evidence" value="ECO:0007669"/>
    <property type="project" value="InterPro"/>
</dbReference>
<dbReference type="InterPro" id="IPR018193">
    <property type="entry name" value="Glyc_kinase_flavodox-like_fold"/>
</dbReference>
<organism evidence="1 2">
    <name type="scientific">Bacillus wiedmannii</name>
    <dbReference type="NCBI Taxonomy" id="1890302"/>
    <lineage>
        <taxon>Bacteria</taxon>
        <taxon>Bacillati</taxon>
        <taxon>Bacillota</taxon>
        <taxon>Bacilli</taxon>
        <taxon>Bacillales</taxon>
        <taxon>Bacillaceae</taxon>
        <taxon>Bacillus</taxon>
        <taxon>Bacillus cereus group</taxon>
    </lineage>
</organism>
<dbReference type="Gene3D" id="3.90.1510.10">
    <property type="entry name" value="Glycerate kinase, domain 2"/>
    <property type="match status" value="1"/>
</dbReference>